<gene>
    <name evidence="6" type="ORF">SAMN04487941_1099</name>
</gene>
<feature type="transmembrane region" description="Helical" evidence="5">
    <location>
        <begin position="6"/>
        <end position="27"/>
    </location>
</feature>
<proteinExistence type="predicted"/>
<dbReference type="InterPro" id="IPR006603">
    <property type="entry name" value="PQ-loop_rpt"/>
</dbReference>
<evidence type="ECO:0000256" key="2">
    <source>
        <dbReference type="ARBA" id="ARBA00022692"/>
    </source>
</evidence>
<feature type="transmembrane region" description="Helical" evidence="5">
    <location>
        <begin position="59"/>
        <end position="79"/>
    </location>
</feature>
<dbReference type="GO" id="GO:0016020">
    <property type="term" value="C:membrane"/>
    <property type="evidence" value="ECO:0007669"/>
    <property type="project" value="UniProtKB-SubCell"/>
</dbReference>
<comment type="subcellular location">
    <subcellularLocation>
        <location evidence="1">Membrane</location>
        <topology evidence="1">Multi-pass membrane protein</topology>
    </subcellularLocation>
</comment>
<dbReference type="Proteomes" id="UP000182491">
    <property type="component" value="Unassembled WGS sequence"/>
</dbReference>
<evidence type="ECO:0000256" key="4">
    <source>
        <dbReference type="ARBA" id="ARBA00023136"/>
    </source>
</evidence>
<evidence type="ECO:0000313" key="6">
    <source>
        <dbReference type="EMBL" id="SFU49099.1"/>
    </source>
</evidence>
<feature type="transmembrane region" description="Helical" evidence="5">
    <location>
        <begin position="34"/>
        <end position="53"/>
    </location>
</feature>
<accession>A0A1I7GKZ6</accession>
<dbReference type="OrthoDB" id="122062at2"/>
<evidence type="ECO:0000256" key="1">
    <source>
        <dbReference type="ARBA" id="ARBA00004141"/>
    </source>
</evidence>
<dbReference type="NCBIfam" id="NF037968">
    <property type="entry name" value="SemiSWEET_2"/>
    <property type="match status" value="1"/>
</dbReference>
<reference evidence="7" key="1">
    <citation type="submission" date="2016-10" db="EMBL/GenBank/DDBJ databases">
        <authorList>
            <person name="Varghese N."/>
        </authorList>
    </citation>
    <scope>NUCLEOTIDE SEQUENCE [LARGE SCALE GENOMIC DNA]</scope>
    <source>
        <strain evidence="7">DSM 18820</strain>
    </source>
</reference>
<dbReference type="GO" id="GO:0051119">
    <property type="term" value="F:sugar transmembrane transporter activity"/>
    <property type="evidence" value="ECO:0007669"/>
    <property type="project" value="InterPro"/>
</dbReference>
<protein>
    <submittedName>
        <fullName evidence="6">MtN3 and saliva related transmembrane protein</fullName>
    </submittedName>
</protein>
<evidence type="ECO:0000313" key="7">
    <source>
        <dbReference type="Proteomes" id="UP000182491"/>
    </source>
</evidence>
<sequence>MDWIEAIGMVAACCTTFSFLPQAFKIIKTRDTSAISVAMYTIFTSGTLLWLAYGMMTDNLPVILANAVTSALASVILFYKLRYK</sequence>
<dbReference type="EMBL" id="FPCA01000001">
    <property type="protein sequence ID" value="SFU49099.1"/>
    <property type="molecule type" value="Genomic_DNA"/>
</dbReference>
<evidence type="ECO:0000256" key="3">
    <source>
        <dbReference type="ARBA" id="ARBA00022989"/>
    </source>
</evidence>
<dbReference type="RefSeq" id="WP_068836428.1">
    <property type="nucleotide sequence ID" value="NZ_BMXC01000001.1"/>
</dbReference>
<keyword evidence="3 5" id="KW-1133">Transmembrane helix</keyword>
<keyword evidence="2 5" id="KW-0812">Transmembrane</keyword>
<dbReference type="InterPro" id="IPR047662">
    <property type="entry name" value="SemiSWEET"/>
</dbReference>
<name>A0A1I7GKZ6_9BACT</name>
<keyword evidence="4 5" id="KW-0472">Membrane</keyword>
<dbReference type="Gene3D" id="1.20.1280.290">
    <property type="match status" value="1"/>
</dbReference>
<keyword evidence="7" id="KW-1185">Reference proteome</keyword>
<organism evidence="6 7">
    <name type="scientific">Pontibacter akesuensis</name>
    <dbReference type="NCBI Taxonomy" id="388950"/>
    <lineage>
        <taxon>Bacteria</taxon>
        <taxon>Pseudomonadati</taxon>
        <taxon>Bacteroidota</taxon>
        <taxon>Cytophagia</taxon>
        <taxon>Cytophagales</taxon>
        <taxon>Hymenobacteraceae</taxon>
        <taxon>Pontibacter</taxon>
    </lineage>
</organism>
<evidence type="ECO:0000256" key="5">
    <source>
        <dbReference type="SAM" id="Phobius"/>
    </source>
</evidence>
<dbReference type="AlphaFoldDB" id="A0A1I7GKZ6"/>
<dbReference type="Pfam" id="PF04193">
    <property type="entry name" value="PQ-loop"/>
    <property type="match status" value="1"/>
</dbReference>